<dbReference type="InterPro" id="IPR014710">
    <property type="entry name" value="RmlC-like_jellyroll"/>
</dbReference>
<dbReference type="Pfam" id="PF00027">
    <property type="entry name" value="cNMP_binding"/>
    <property type="match status" value="1"/>
</dbReference>
<evidence type="ECO:0000313" key="2">
    <source>
        <dbReference type="EMBL" id="SHE37744.1"/>
    </source>
</evidence>
<dbReference type="STRING" id="1121884.SAMN02745131_00293"/>
<dbReference type="Gene3D" id="2.60.120.10">
    <property type="entry name" value="Jelly Rolls"/>
    <property type="match status" value="1"/>
</dbReference>
<dbReference type="CDD" id="cd00038">
    <property type="entry name" value="CAP_ED"/>
    <property type="match status" value="1"/>
</dbReference>
<dbReference type="OrthoDB" id="1044733at2"/>
<organism evidence="2 3">
    <name type="scientific">Flavisolibacter ginsengisoli DSM 18119</name>
    <dbReference type="NCBI Taxonomy" id="1121884"/>
    <lineage>
        <taxon>Bacteria</taxon>
        <taxon>Pseudomonadati</taxon>
        <taxon>Bacteroidota</taxon>
        <taxon>Chitinophagia</taxon>
        <taxon>Chitinophagales</taxon>
        <taxon>Chitinophagaceae</taxon>
        <taxon>Flavisolibacter</taxon>
    </lineage>
</organism>
<accession>A0A1M4SZY0</accession>
<gene>
    <name evidence="2" type="ORF">SAMN02745131_00293</name>
</gene>
<keyword evidence="2" id="KW-0418">Kinase</keyword>
<evidence type="ECO:0000313" key="3">
    <source>
        <dbReference type="Proteomes" id="UP000184048"/>
    </source>
</evidence>
<protein>
    <submittedName>
        <fullName evidence="2">cAMP-binding domain of CRP or a regulatory subunit of cAMP-dependent protein kinases</fullName>
    </submittedName>
</protein>
<dbReference type="AlphaFoldDB" id="A0A1M4SZY0"/>
<dbReference type="PROSITE" id="PS50042">
    <property type="entry name" value="CNMP_BINDING_3"/>
    <property type="match status" value="1"/>
</dbReference>
<name>A0A1M4SZY0_9BACT</name>
<dbReference type="RefSeq" id="WP_072833449.1">
    <property type="nucleotide sequence ID" value="NZ_FQUU01000001.1"/>
</dbReference>
<proteinExistence type="predicted"/>
<reference evidence="2 3" key="1">
    <citation type="submission" date="2016-11" db="EMBL/GenBank/DDBJ databases">
        <authorList>
            <person name="Jaros S."/>
            <person name="Januszkiewicz K."/>
            <person name="Wedrychowicz H."/>
        </authorList>
    </citation>
    <scope>NUCLEOTIDE SEQUENCE [LARGE SCALE GENOMIC DNA]</scope>
    <source>
        <strain evidence="2 3">DSM 18119</strain>
    </source>
</reference>
<evidence type="ECO:0000259" key="1">
    <source>
        <dbReference type="PROSITE" id="PS50042"/>
    </source>
</evidence>
<dbReference type="SUPFAM" id="SSF51206">
    <property type="entry name" value="cAMP-binding domain-like"/>
    <property type="match status" value="1"/>
</dbReference>
<dbReference type="Proteomes" id="UP000184048">
    <property type="component" value="Unassembled WGS sequence"/>
</dbReference>
<dbReference type="InterPro" id="IPR000595">
    <property type="entry name" value="cNMP-bd_dom"/>
</dbReference>
<sequence length="198" mass="22972">MSDEDKKKLHLFFEQSGFINALKAREIGEFFNQRKIDKNQLFLKEGQVNNEYLILEEGCMRAYTYDVTGMEVTTAFYEAIEPVFEVASYFNRTPSRENIQALTSCKGWSISYEKLNYIFHAIPEFREFGRSILVKGFAGLKVRMLSMITETAEERYTGLLTAKPGIFQYAPLKYIASYLGVTDTSLSRIRKERMKKIN</sequence>
<dbReference type="GO" id="GO:0016301">
    <property type="term" value="F:kinase activity"/>
    <property type="evidence" value="ECO:0007669"/>
    <property type="project" value="UniProtKB-KW"/>
</dbReference>
<feature type="domain" description="Cyclic nucleotide-binding" evidence="1">
    <location>
        <begin position="18"/>
        <end position="119"/>
    </location>
</feature>
<dbReference type="EMBL" id="FQUU01000001">
    <property type="protein sequence ID" value="SHE37744.1"/>
    <property type="molecule type" value="Genomic_DNA"/>
</dbReference>
<keyword evidence="3" id="KW-1185">Reference proteome</keyword>
<keyword evidence="2" id="KW-0808">Transferase</keyword>
<dbReference type="InterPro" id="IPR018490">
    <property type="entry name" value="cNMP-bd_dom_sf"/>
</dbReference>